<evidence type="ECO:0000256" key="4">
    <source>
        <dbReference type="SAM" id="SignalP"/>
    </source>
</evidence>
<feature type="compositionally biased region" description="Pro residues" evidence="3">
    <location>
        <begin position="403"/>
        <end position="415"/>
    </location>
</feature>
<dbReference type="PANTHER" id="PTHR13878">
    <property type="entry name" value="GULONOLACTONE OXIDASE"/>
    <property type="match status" value="1"/>
</dbReference>
<dbReference type="Gene3D" id="3.40.462.20">
    <property type="match status" value="1"/>
</dbReference>
<evidence type="ECO:0000256" key="3">
    <source>
        <dbReference type="SAM" id="MobiDB-lite"/>
    </source>
</evidence>
<sequence>MEQLLFILIAFVSAALSFNFPFEATQLTDEDVQNNPSIDFGDALNPELPDAECKTYPGDADWPSETQWQDFNATMNDPVSIGPQWVEGNTCLPTNNPNDTCTLDGFPAYVVKATTVKHIQLAVNFARNANIRLVIKNTGHDFLGRSTGGGALSIWTHALKDFSLIPTYTIGRYTGKAARMSAGLQGFDLTTYQSQYGISMVAPGCPTVGVLGAFIASGGHSAYTSYLGLAADQVLSIQVVTADGRFVTADPDQNTDLFYAMRGGGAGTYGVVTSAIVKVYDPIPIASASISFSTTPRGALNATSPAAFWRGIRTYFAFVPGMVDDGGQGYNFIRPAPVFNGTAATVNIPRNLTFTTSISYPAMSAADATTRMNALVTNLRAAGVDLNTPLITVSGGPRLPNGTTPPPSPPSPPGGPVEQQRMATRLFPRENLADPALRDKTTGAIEAFVGEGGYVFHGINYAPTSERAGWPGRDSGVNPAFRRTVMHGQGWEGAESTTPPVGDMVVNHARFRRYFRGFVEVSPGAGSYINEADVGEPEWQQAFYGDKYERLVGIKRARDPWSLFLAAVSPGWDEWEVRKPEGYEELPTQNGRLCRVDGV</sequence>
<comment type="similarity">
    <text evidence="1">Belongs to the oxygen-dependent FAD-linked oxidoreductase family.</text>
</comment>
<dbReference type="PANTHER" id="PTHR13878:SF91">
    <property type="entry name" value="FAD BINDING DOMAIN PROTEIN (AFU_ORTHOLOGUE AFUA_6G12070)-RELATED"/>
    <property type="match status" value="1"/>
</dbReference>
<dbReference type="STRING" id="158607.A0A2P5HGI8"/>
<evidence type="ECO:0000313" key="7">
    <source>
        <dbReference type="Proteomes" id="UP000094444"/>
    </source>
</evidence>
<dbReference type="GO" id="GO:0016491">
    <property type="term" value="F:oxidoreductase activity"/>
    <property type="evidence" value="ECO:0007669"/>
    <property type="project" value="UniProtKB-KW"/>
</dbReference>
<keyword evidence="7" id="KW-1185">Reference proteome</keyword>
<evidence type="ECO:0000256" key="1">
    <source>
        <dbReference type="ARBA" id="ARBA00005466"/>
    </source>
</evidence>
<feature type="signal peptide" evidence="4">
    <location>
        <begin position="1"/>
        <end position="17"/>
    </location>
</feature>
<dbReference type="InterPro" id="IPR006094">
    <property type="entry name" value="Oxid_FAD_bind_N"/>
</dbReference>
<dbReference type="InterPro" id="IPR012951">
    <property type="entry name" value="BBE"/>
</dbReference>
<dbReference type="GO" id="GO:0071949">
    <property type="term" value="F:FAD binding"/>
    <property type="evidence" value="ECO:0007669"/>
    <property type="project" value="InterPro"/>
</dbReference>
<comment type="caution">
    <text evidence="6">The sequence shown here is derived from an EMBL/GenBank/DDBJ whole genome shotgun (WGS) entry which is preliminary data.</text>
</comment>
<dbReference type="Proteomes" id="UP000094444">
    <property type="component" value="Unassembled WGS sequence"/>
</dbReference>
<evidence type="ECO:0000313" key="6">
    <source>
        <dbReference type="EMBL" id="POS69363.1"/>
    </source>
</evidence>
<proteinExistence type="inferred from homology"/>
<dbReference type="Pfam" id="PF08031">
    <property type="entry name" value="BBE"/>
    <property type="match status" value="1"/>
</dbReference>
<feature type="region of interest" description="Disordered" evidence="3">
    <location>
        <begin position="392"/>
        <end position="419"/>
    </location>
</feature>
<dbReference type="Pfam" id="PF01565">
    <property type="entry name" value="FAD_binding_4"/>
    <property type="match status" value="1"/>
</dbReference>
<keyword evidence="2" id="KW-0560">Oxidoreductase</keyword>
<feature type="domain" description="FAD-binding PCMH-type" evidence="5">
    <location>
        <begin position="103"/>
        <end position="282"/>
    </location>
</feature>
<protein>
    <submittedName>
        <fullName evidence="6">FAD binding domain-containing protein</fullName>
    </submittedName>
</protein>
<dbReference type="InterPro" id="IPR050432">
    <property type="entry name" value="FAD-linked_Oxidoreductases_BP"/>
</dbReference>
<dbReference type="Gene3D" id="3.30.465.10">
    <property type="match status" value="2"/>
</dbReference>
<dbReference type="OrthoDB" id="9983560at2759"/>
<gene>
    <name evidence="6" type="ORF">DHEL01_v212241</name>
</gene>
<evidence type="ECO:0000256" key="2">
    <source>
        <dbReference type="ARBA" id="ARBA00023002"/>
    </source>
</evidence>
<name>A0A2P5HGI8_DIAHE</name>
<dbReference type="AlphaFoldDB" id="A0A2P5HGI8"/>
<organism evidence="6 7">
    <name type="scientific">Diaporthe helianthi</name>
    <dbReference type="NCBI Taxonomy" id="158607"/>
    <lineage>
        <taxon>Eukaryota</taxon>
        <taxon>Fungi</taxon>
        <taxon>Dikarya</taxon>
        <taxon>Ascomycota</taxon>
        <taxon>Pezizomycotina</taxon>
        <taxon>Sordariomycetes</taxon>
        <taxon>Sordariomycetidae</taxon>
        <taxon>Diaporthales</taxon>
        <taxon>Diaporthaceae</taxon>
        <taxon>Diaporthe</taxon>
    </lineage>
</organism>
<dbReference type="PROSITE" id="PS51387">
    <property type="entry name" value="FAD_PCMH"/>
    <property type="match status" value="1"/>
</dbReference>
<dbReference type="InterPro" id="IPR016166">
    <property type="entry name" value="FAD-bd_PCMH"/>
</dbReference>
<dbReference type="SUPFAM" id="SSF56176">
    <property type="entry name" value="FAD-binding/transporter-associated domain-like"/>
    <property type="match status" value="1"/>
</dbReference>
<evidence type="ECO:0000259" key="5">
    <source>
        <dbReference type="PROSITE" id="PS51387"/>
    </source>
</evidence>
<keyword evidence="4" id="KW-0732">Signal</keyword>
<reference evidence="6" key="1">
    <citation type="submission" date="2017-09" db="EMBL/GenBank/DDBJ databases">
        <title>Polyketide synthases of a Diaporthe helianthi virulent isolate.</title>
        <authorList>
            <person name="Baroncelli R."/>
        </authorList>
    </citation>
    <scope>NUCLEOTIDE SEQUENCE [LARGE SCALE GENOMIC DNA]</scope>
    <source>
        <strain evidence="6">7/96</strain>
    </source>
</reference>
<feature type="chain" id="PRO_5015132126" evidence="4">
    <location>
        <begin position="18"/>
        <end position="599"/>
    </location>
</feature>
<dbReference type="InParanoid" id="A0A2P5HGI8"/>
<dbReference type="EMBL" id="MAVT02002366">
    <property type="protein sequence ID" value="POS69363.1"/>
    <property type="molecule type" value="Genomic_DNA"/>
</dbReference>
<dbReference type="InterPro" id="IPR016169">
    <property type="entry name" value="FAD-bd_PCMH_sub2"/>
</dbReference>
<accession>A0A2P5HGI8</accession>
<dbReference type="InterPro" id="IPR036318">
    <property type="entry name" value="FAD-bd_PCMH-like_sf"/>
</dbReference>